<feature type="signal peptide" evidence="1">
    <location>
        <begin position="1"/>
        <end position="29"/>
    </location>
</feature>
<proteinExistence type="predicted"/>
<gene>
    <name evidence="2" type="ORF">NE237_031910</name>
</gene>
<dbReference type="AlphaFoldDB" id="A0A9Q0R2L4"/>
<name>A0A9Q0R2L4_9MAGN</name>
<dbReference type="OrthoDB" id="1914101at2759"/>
<dbReference type="Proteomes" id="UP001141806">
    <property type="component" value="Unassembled WGS sequence"/>
</dbReference>
<feature type="chain" id="PRO_5040254212" evidence="1">
    <location>
        <begin position="30"/>
        <end position="117"/>
    </location>
</feature>
<reference evidence="2" key="1">
    <citation type="journal article" date="2023" name="Plant J.">
        <title>The genome of the king protea, Protea cynaroides.</title>
        <authorList>
            <person name="Chang J."/>
            <person name="Duong T.A."/>
            <person name="Schoeman C."/>
            <person name="Ma X."/>
            <person name="Roodt D."/>
            <person name="Barker N."/>
            <person name="Li Z."/>
            <person name="Van de Peer Y."/>
            <person name="Mizrachi E."/>
        </authorList>
    </citation>
    <scope>NUCLEOTIDE SEQUENCE</scope>
    <source>
        <tissue evidence="2">Young leaves</tissue>
    </source>
</reference>
<evidence type="ECO:0000313" key="3">
    <source>
        <dbReference type="Proteomes" id="UP001141806"/>
    </source>
</evidence>
<keyword evidence="1" id="KW-0732">Signal</keyword>
<keyword evidence="3" id="KW-1185">Reference proteome</keyword>
<dbReference type="EMBL" id="JAMYWD010000001">
    <property type="protein sequence ID" value="KAJ4981073.1"/>
    <property type="molecule type" value="Genomic_DNA"/>
</dbReference>
<accession>A0A9Q0R2L4</accession>
<sequence length="117" mass="13556">MGFNHKLGFWAFLFFLILFISFFSAPNLSFKPQADAPSNVPTHYQVLKVKNTMPFFLNEDLTKKQKKRKRRKSKNFRSRPFSVMLPKGFVPPSGSSRCHNDAHESSTFYCDFSIAEP</sequence>
<protein>
    <submittedName>
        <fullName evidence="2">Uncharacterized protein</fullName>
    </submittedName>
</protein>
<organism evidence="2 3">
    <name type="scientific">Protea cynaroides</name>
    <dbReference type="NCBI Taxonomy" id="273540"/>
    <lineage>
        <taxon>Eukaryota</taxon>
        <taxon>Viridiplantae</taxon>
        <taxon>Streptophyta</taxon>
        <taxon>Embryophyta</taxon>
        <taxon>Tracheophyta</taxon>
        <taxon>Spermatophyta</taxon>
        <taxon>Magnoliopsida</taxon>
        <taxon>Proteales</taxon>
        <taxon>Proteaceae</taxon>
        <taxon>Protea</taxon>
    </lineage>
</organism>
<comment type="caution">
    <text evidence="2">The sequence shown here is derived from an EMBL/GenBank/DDBJ whole genome shotgun (WGS) entry which is preliminary data.</text>
</comment>
<evidence type="ECO:0000313" key="2">
    <source>
        <dbReference type="EMBL" id="KAJ4981073.1"/>
    </source>
</evidence>
<evidence type="ECO:0000256" key="1">
    <source>
        <dbReference type="SAM" id="SignalP"/>
    </source>
</evidence>